<feature type="transmembrane region" description="Helical" evidence="1">
    <location>
        <begin position="71"/>
        <end position="88"/>
    </location>
</feature>
<keyword evidence="3" id="KW-1185">Reference proteome</keyword>
<comment type="caution">
    <text evidence="2">The sequence shown here is derived from an EMBL/GenBank/DDBJ whole genome shotgun (WGS) entry which is preliminary data.</text>
</comment>
<keyword evidence="1" id="KW-1133">Transmembrane helix</keyword>
<reference evidence="2 3" key="1">
    <citation type="submission" date="2017-11" db="EMBL/GenBank/DDBJ databases">
        <title>Reclassification of Bisgaard taxon 7 as Conservatibacter flavescens gen. nov., sp. nov.</title>
        <authorList>
            <person name="Christensen H."/>
        </authorList>
    </citation>
    <scope>NUCLEOTIDE SEQUENCE [LARGE SCALE GENOMIC DNA]</scope>
    <source>
        <strain evidence="2 3">7_4</strain>
    </source>
</reference>
<feature type="transmembrane region" description="Helical" evidence="1">
    <location>
        <begin position="183"/>
        <end position="208"/>
    </location>
</feature>
<feature type="transmembrane region" description="Helical" evidence="1">
    <location>
        <begin position="220"/>
        <end position="239"/>
    </location>
</feature>
<dbReference type="EMBL" id="PHHA01000026">
    <property type="protein sequence ID" value="PJG84658.1"/>
    <property type="molecule type" value="Genomic_DNA"/>
</dbReference>
<feature type="transmembrane region" description="Helical" evidence="1">
    <location>
        <begin position="12"/>
        <end position="34"/>
    </location>
</feature>
<feature type="transmembrane region" description="Helical" evidence="1">
    <location>
        <begin position="159"/>
        <end position="176"/>
    </location>
</feature>
<gene>
    <name evidence="2" type="ORF">CVP05_10315</name>
</gene>
<sequence>MSDEKTSSFLTALFGIFPVLFLLCLDLVAMLEGYTFERALSHFAFAILVGQLVCQIVFWKGDICLGQRGRLSKICRGFLLFWGIWFGISLFSNYHFVLTDVMCLCGVVMSLTIWKQPQEENVRNNVLMMGFIAGIFGMAAYLLMLSLLPSLAWLQFNPLTQAITGIILAYIALVLSKNRLQAFIALLPFIGVMLLLLNAVMTLILLWLSAAEVSQSFGLYGGYFGLHLILLAFFTLPILKKTQLNYTALLFTLGVSVCLPNILMLV</sequence>
<dbReference type="RefSeq" id="WP_100289486.1">
    <property type="nucleotide sequence ID" value="NZ_PHHA01000026.1"/>
</dbReference>
<feature type="transmembrane region" description="Helical" evidence="1">
    <location>
        <begin position="246"/>
        <end position="265"/>
    </location>
</feature>
<dbReference type="OrthoDB" id="5915482at2"/>
<feature type="transmembrane region" description="Helical" evidence="1">
    <location>
        <begin position="126"/>
        <end position="147"/>
    </location>
</feature>
<dbReference type="AlphaFoldDB" id="A0A2M8S0L3"/>
<organism evidence="2 3">
    <name type="scientific">Conservatibacter flavescens</name>
    <dbReference type="NCBI Taxonomy" id="28161"/>
    <lineage>
        <taxon>Bacteria</taxon>
        <taxon>Pseudomonadati</taxon>
        <taxon>Pseudomonadota</taxon>
        <taxon>Gammaproteobacteria</taxon>
        <taxon>Pasteurellales</taxon>
        <taxon>Pasteurellaceae</taxon>
        <taxon>Conservatibacter</taxon>
    </lineage>
</organism>
<protein>
    <submittedName>
        <fullName evidence="2">Uncharacterized protein</fullName>
    </submittedName>
</protein>
<proteinExistence type="predicted"/>
<evidence type="ECO:0000313" key="2">
    <source>
        <dbReference type="EMBL" id="PJG84658.1"/>
    </source>
</evidence>
<dbReference type="Proteomes" id="UP000229329">
    <property type="component" value="Unassembled WGS sequence"/>
</dbReference>
<name>A0A2M8S0L3_9PAST</name>
<keyword evidence="1" id="KW-0812">Transmembrane</keyword>
<feature type="transmembrane region" description="Helical" evidence="1">
    <location>
        <begin position="40"/>
        <end position="59"/>
    </location>
</feature>
<accession>A0A2M8S0L3</accession>
<evidence type="ECO:0000313" key="3">
    <source>
        <dbReference type="Proteomes" id="UP000229329"/>
    </source>
</evidence>
<evidence type="ECO:0000256" key="1">
    <source>
        <dbReference type="SAM" id="Phobius"/>
    </source>
</evidence>
<keyword evidence="1" id="KW-0472">Membrane</keyword>
<feature type="transmembrane region" description="Helical" evidence="1">
    <location>
        <begin position="94"/>
        <end position="114"/>
    </location>
</feature>